<reference evidence="11" key="3">
    <citation type="journal article" date="2018" name="Algal Res.">
        <title>Characterization of plant carbon substrate utilization by Auxenochlorella protothecoides.</title>
        <authorList>
            <person name="Vogler B.W."/>
            <person name="Starkenburg S.R."/>
            <person name="Sudasinghe N."/>
            <person name="Schambach J.Y."/>
            <person name="Rollin J.A."/>
            <person name="Pattathil S."/>
            <person name="Barry A.N."/>
        </authorList>
    </citation>
    <scope>NUCLEOTIDE SEQUENCE [LARGE SCALE GENOMIC DNA]</scope>
    <source>
        <strain evidence="11">UTEX 25</strain>
    </source>
</reference>
<evidence type="ECO:0000259" key="6">
    <source>
        <dbReference type="Pfam" id="PF12894"/>
    </source>
</evidence>
<dbReference type="Proteomes" id="UP000279271">
    <property type="component" value="Unassembled WGS sequence"/>
</dbReference>
<reference evidence="9" key="5">
    <citation type="submission" date="2018-11" db="EMBL/GenBank/DDBJ databases">
        <title>Characterization of plant carbon substrate utilization by Auxenochlorella protothecoides.</title>
        <authorList>
            <person name="Vogler B.W."/>
            <person name="Starkenburg S.R."/>
            <person name="Sudasinghe N."/>
            <person name="Schambach J.Y."/>
            <person name="Rollin J.A."/>
            <person name="Pattathil S."/>
            <person name="Barry A.N."/>
        </authorList>
    </citation>
    <scope>NUCLEOTIDE SEQUENCE [LARGE SCALE GENOMIC DNA]</scope>
    <source>
        <strain evidence="9">UTEX 25</strain>
    </source>
</reference>
<evidence type="ECO:0000313" key="10">
    <source>
        <dbReference type="Proteomes" id="UP000028924"/>
    </source>
</evidence>
<evidence type="ECO:0000256" key="2">
    <source>
        <dbReference type="ARBA" id="ARBA00022574"/>
    </source>
</evidence>
<dbReference type="RefSeq" id="XP_011400374.1">
    <property type="nucleotide sequence ID" value="XM_011402072.1"/>
</dbReference>
<dbReference type="EMBL" id="KL662146">
    <property type="protein sequence ID" value="KFM27407.1"/>
    <property type="molecule type" value="Genomic_DNA"/>
</dbReference>
<evidence type="ECO:0000313" key="7">
    <source>
        <dbReference type="EMBL" id="JAT72903.1"/>
    </source>
</evidence>
<reference evidence="9" key="4">
    <citation type="submission" date="2018-10" db="EMBL/GenBank/DDBJ databases">
        <authorList>
            <person name="Hovde B."/>
            <person name="Zhang X."/>
        </authorList>
    </citation>
    <scope>NUCLEOTIDE SEQUENCE [LARGE SCALE GENOMIC DNA]</scope>
    <source>
        <strain evidence="9">UTEX 25</strain>
    </source>
</reference>
<dbReference type="InterPro" id="IPR045183">
    <property type="entry name" value="Ebi-like"/>
</dbReference>
<dbReference type="Gene3D" id="1.20.960.30">
    <property type="match status" value="1"/>
</dbReference>
<feature type="domain" description="Anaphase-promoting complex subunit 4-like WD40" evidence="6">
    <location>
        <begin position="386"/>
        <end position="438"/>
    </location>
</feature>
<dbReference type="GO" id="GO:0006357">
    <property type="term" value="P:regulation of transcription by RNA polymerase II"/>
    <property type="evidence" value="ECO:0007669"/>
    <property type="project" value="TreeGrafter"/>
</dbReference>
<dbReference type="PANTHER" id="PTHR22846">
    <property type="entry name" value="WD40 REPEAT PROTEIN"/>
    <property type="match status" value="1"/>
</dbReference>
<dbReference type="InterPro" id="IPR001680">
    <property type="entry name" value="WD40_rpt"/>
</dbReference>
<feature type="repeat" description="WD" evidence="5">
    <location>
        <begin position="384"/>
        <end position="425"/>
    </location>
</feature>
<keyword evidence="3" id="KW-0677">Repeat</keyword>
<dbReference type="InterPro" id="IPR020472">
    <property type="entry name" value="WD40_PAC1"/>
</dbReference>
<evidence type="ECO:0000313" key="9">
    <source>
        <dbReference type="EMBL" id="RMZ54205.1"/>
    </source>
</evidence>
<dbReference type="PROSITE" id="PS50082">
    <property type="entry name" value="WD_REPEATS_2"/>
    <property type="match status" value="6"/>
</dbReference>
<reference evidence="8 10" key="1">
    <citation type="journal article" date="2014" name="BMC Genomics">
        <title>Oil accumulation mechanisms of the oleaginous microalga Chlorella protothecoides revealed through its genome, transcriptomes, and proteomes.</title>
        <authorList>
            <person name="Gao C."/>
            <person name="Wang Y."/>
            <person name="Shen Y."/>
            <person name="Yan D."/>
            <person name="He X."/>
            <person name="Dai J."/>
            <person name="Wu Q."/>
        </authorList>
    </citation>
    <scope>NUCLEOTIDE SEQUENCE [LARGE SCALE GENOMIC DNA]</scope>
    <source>
        <strain evidence="8 10">0710</strain>
    </source>
</reference>
<dbReference type="PROSITE" id="PS50896">
    <property type="entry name" value="LISH"/>
    <property type="match status" value="1"/>
</dbReference>
<evidence type="ECO:0000313" key="11">
    <source>
        <dbReference type="Proteomes" id="UP000279271"/>
    </source>
</evidence>
<sequence length="476" mass="50678">MALTSDHVNFLVYRYLLEAGFAHTAFTFGAESSILNSGLPGADVPVGTLVSILQKGFQFAELEANLTEESTDVFGEFTPLSAEAIMTGDVEELRATVREWHEKRDAAALDVLASGPEELDPGACLGLGGAEGPVYACPWAPAGPPRLAAGSADGSLRLWDFPEGTREPPPAPCVCATGGEITAIEWSPGSSLLAVALMDGSIQIWEADGTRKFTLEGHTRSIFALRWNRRGDLLLSCSVDCAAIVWDARTGALRSRCVHHAAPLLDGDWRTNAIYATASADRTIAVFRVGEDRPLKVWKGHSGDINGVRWDGSGKLLASASDDGTVRIWSLTSDAPLHTLTGHSAEVNSLRWGPWDSRHLLASAGADGLVQIFDPDTGTVVHRLDRHGANVPHLRWSPAGEYLATGDELGQVLVWSTKSGAVVRSLQCPALIHDLSWAPDGETLSMCMAEGAPQVLVVPLGQVPPLPPADPKPMSP</sequence>
<dbReference type="Pfam" id="PF12894">
    <property type="entry name" value="ANAPC4_WD40"/>
    <property type="match status" value="1"/>
</dbReference>
<dbReference type="CDD" id="cd00200">
    <property type="entry name" value="WD40"/>
    <property type="match status" value="1"/>
</dbReference>
<evidence type="ECO:0000256" key="1">
    <source>
        <dbReference type="ARBA" id="ARBA00004123"/>
    </source>
</evidence>
<dbReference type="Pfam" id="PF00400">
    <property type="entry name" value="WD40"/>
    <property type="match status" value="5"/>
</dbReference>
<dbReference type="SUPFAM" id="SSF50998">
    <property type="entry name" value="Quinoprotein alcohol dehydrogenase-like"/>
    <property type="match status" value="1"/>
</dbReference>
<dbReference type="GeneID" id="23612575"/>
<feature type="repeat" description="WD" evidence="5">
    <location>
        <begin position="174"/>
        <end position="215"/>
    </location>
</feature>
<dbReference type="SMART" id="SM00667">
    <property type="entry name" value="LisH"/>
    <property type="match status" value="1"/>
</dbReference>
<name>A0A087SNV3_AUXPR</name>
<feature type="repeat" description="WD" evidence="5">
    <location>
        <begin position="215"/>
        <end position="256"/>
    </location>
</feature>
<accession>A0A087SNV3</accession>
<proteinExistence type="predicted"/>
<keyword evidence="4" id="KW-0539">Nucleus</keyword>
<dbReference type="EMBL" id="GDKF01005719">
    <property type="protein sequence ID" value="JAT72903.1"/>
    <property type="molecule type" value="Transcribed_RNA"/>
</dbReference>
<dbReference type="InterPro" id="IPR006594">
    <property type="entry name" value="LisH"/>
</dbReference>
<keyword evidence="2 5" id="KW-0853">WD repeat</keyword>
<dbReference type="InterPro" id="IPR024977">
    <property type="entry name" value="Apc4-like_WD40_dom"/>
</dbReference>
<keyword evidence="10" id="KW-1185">Reference proteome</keyword>
<evidence type="ECO:0000256" key="3">
    <source>
        <dbReference type="ARBA" id="ARBA00022737"/>
    </source>
</evidence>
<dbReference type="GO" id="GO:0003714">
    <property type="term" value="F:transcription corepressor activity"/>
    <property type="evidence" value="ECO:0007669"/>
    <property type="project" value="InterPro"/>
</dbReference>
<dbReference type="EMBL" id="QOKY01000183">
    <property type="protein sequence ID" value="RMZ54205.1"/>
    <property type="molecule type" value="Genomic_DNA"/>
</dbReference>
<dbReference type="STRING" id="3075.A0A087SNV3"/>
<comment type="subcellular location">
    <subcellularLocation>
        <location evidence="1">Nucleus</location>
    </subcellularLocation>
</comment>
<dbReference type="Proteomes" id="UP000028924">
    <property type="component" value="Unassembled WGS sequence"/>
</dbReference>
<dbReference type="OrthoDB" id="1367865at2759"/>
<feature type="repeat" description="WD" evidence="5">
    <location>
        <begin position="298"/>
        <end position="339"/>
    </location>
</feature>
<dbReference type="InterPro" id="IPR011047">
    <property type="entry name" value="Quinoprotein_ADH-like_sf"/>
</dbReference>
<evidence type="ECO:0000313" key="8">
    <source>
        <dbReference type="EMBL" id="KFM27407.1"/>
    </source>
</evidence>
<reference evidence="7" key="2">
    <citation type="submission" date="2015-08" db="EMBL/GenBank/DDBJ databases">
        <authorList>
            <person name="Babu N.S."/>
            <person name="Beckwith C.J."/>
            <person name="Beseler K.G."/>
            <person name="Brison A."/>
            <person name="Carone J.V."/>
            <person name="Caskin T.P."/>
            <person name="Diamond M."/>
            <person name="Durham M.E."/>
            <person name="Foxe J.M."/>
            <person name="Go M."/>
            <person name="Henderson B.A."/>
            <person name="Jones I.B."/>
            <person name="McGettigan J.A."/>
            <person name="Micheletti S.J."/>
            <person name="Nasrallah M.E."/>
            <person name="Ortiz D."/>
            <person name="Piller C.R."/>
            <person name="Privatt S.R."/>
            <person name="Schneider S.L."/>
            <person name="Sharp S."/>
            <person name="Smith T.C."/>
            <person name="Stanton J.D."/>
            <person name="Ullery H.E."/>
            <person name="Wilson R.J."/>
            <person name="Serrano M.G."/>
            <person name="Buck G."/>
            <person name="Lee V."/>
            <person name="Wang Y."/>
            <person name="Carvalho R."/>
            <person name="Voegtly L."/>
            <person name="Shi R."/>
            <person name="Duckworth R."/>
            <person name="Johnson A."/>
            <person name="Loviza R."/>
            <person name="Walstead R."/>
            <person name="Shah Z."/>
            <person name="Kiflezghi M."/>
            <person name="Wade K."/>
            <person name="Ball S.L."/>
            <person name="Bradley K.W."/>
            <person name="Asai D.J."/>
            <person name="Bowman C.A."/>
            <person name="Russell D.A."/>
            <person name="Pope W.H."/>
            <person name="Jacobs-Sera D."/>
            <person name="Hendrix R.W."/>
            <person name="Hatfull G.F."/>
        </authorList>
    </citation>
    <scope>NUCLEOTIDE SEQUENCE</scope>
</reference>
<dbReference type="SMART" id="SM00320">
    <property type="entry name" value="WD40"/>
    <property type="match status" value="7"/>
</dbReference>
<dbReference type="PROSITE" id="PS50294">
    <property type="entry name" value="WD_REPEATS_REGION"/>
    <property type="match status" value="3"/>
</dbReference>
<evidence type="ECO:0000256" key="4">
    <source>
        <dbReference type="ARBA" id="ARBA00023242"/>
    </source>
</evidence>
<dbReference type="Gene3D" id="2.130.10.10">
    <property type="entry name" value="YVTN repeat-like/Quinoprotein amine dehydrogenase"/>
    <property type="match status" value="1"/>
</dbReference>
<dbReference type="PRINTS" id="PR00320">
    <property type="entry name" value="GPROTEINBRPT"/>
</dbReference>
<dbReference type="InterPro" id="IPR015943">
    <property type="entry name" value="WD40/YVTN_repeat-like_dom_sf"/>
</dbReference>
<dbReference type="AlphaFoldDB" id="A0A087SNV3"/>
<feature type="repeat" description="WD" evidence="5">
    <location>
        <begin position="127"/>
        <end position="160"/>
    </location>
</feature>
<dbReference type="Pfam" id="PF08513">
    <property type="entry name" value="LisH"/>
    <property type="match status" value="1"/>
</dbReference>
<organism evidence="8 10">
    <name type="scientific">Auxenochlorella protothecoides</name>
    <name type="common">Green microalga</name>
    <name type="synonym">Chlorella protothecoides</name>
    <dbReference type="NCBI Taxonomy" id="3075"/>
    <lineage>
        <taxon>Eukaryota</taxon>
        <taxon>Viridiplantae</taxon>
        <taxon>Chlorophyta</taxon>
        <taxon>core chlorophytes</taxon>
        <taxon>Trebouxiophyceae</taxon>
        <taxon>Chlorellales</taxon>
        <taxon>Chlorellaceae</taxon>
        <taxon>Auxenochlorella</taxon>
    </lineage>
</organism>
<dbReference type="PROSITE" id="PS00678">
    <property type="entry name" value="WD_REPEATS_1"/>
    <property type="match status" value="1"/>
</dbReference>
<dbReference type="GO" id="GO:0000118">
    <property type="term" value="C:histone deacetylase complex"/>
    <property type="evidence" value="ECO:0007669"/>
    <property type="project" value="TreeGrafter"/>
</dbReference>
<dbReference type="InterPro" id="IPR019775">
    <property type="entry name" value="WD40_repeat_CS"/>
</dbReference>
<evidence type="ECO:0000256" key="5">
    <source>
        <dbReference type="PROSITE-ProRule" id="PRU00221"/>
    </source>
</evidence>
<feature type="repeat" description="WD" evidence="5">
    <location>
        <begin position="340"/>
        <end position="383"/>
    </location>
</feature>
<dbReference type="FunFam" id="1.20.960.30:FF:000001">
    <property type="entry name" value="F-box-like/WD repeat-containing protein TBL1XR1"/>
    <property type="match status" value="1"/>
</dbReference>
<dbReference type="KEGG" id="apro:F751_1184"/>
<protein>
    <submittedName>
        <fullName evidence="8">F-box-like/WD repeat-containing protein TBL1XR1</fullName>
    </submittedName>
</protein>
<dbReference type="eggNOG" id="KOG0273">
    <property type="taxonomic scope" value="Eukaryota"/>
</dbReference>
<gene>
    <name evidence="9" type="ORF">APUTEX25_005361</name>
    <name evidence="8" type="ORF">F751_1184</name>
    <name evidence="7" type="ORF">g.6787</name>
</gene>
<dbReference type="PANTHER" id="PTHR22846:SF2">
    <property type="entry name" value="F-BOX-LIKE_WD REPEAT-CONTAINING PROTEIN EBI"/>
    <property type="match status" value="1"/>
</dbReference>